<evidence type="ECO:0008006" key="8">
    <source>
        <dbReference type="Google" id="ProtNLM"/>
    </source>
</evidence>
<evidence type="ECO:0000256" key="1">
    <source>
        <dbReference type="ARBA" id="ARBA00022737"/>
    </source>
</evidence>
<dbReference type="Pfam" id="PF12796">
    <property type="entry name" value="Ank_2"/>
    <property type="match status" value="2"/>
</dbReference>
<reference evidence="6" key="2">
    <citation type="submission" date="2020-10" db="EMBL/GenBank/DDBJ databases">
        <authorList>
            <person name="Peck L.D."/>
            <person name="Nowell R.W."/>
            <person name="Flood J."/>
            <person name="Ryan M.J."/>
            <person name="Barraclough T.G."/>
        </authorList>
    </citation>
    <scope>NUCLEOTIDE SEQUENCE</scope>
    <source>
        <strain evidence="6">IMI 127659i</strain>
    </source>
</reference>
<accession>A0A9P7HNP8</accession>
<evidence type="ECO:0000256" key="2">
    <source>
        <dbReference type="ARBA" id="ARBA00023043"/>
    </source>
</evidence>
<dbReference type="AlphaFoldDB" id="A0A9P7HNP8"/>
<evidence type="ECO:0000256" key="5">
    <source>
        <dbReference type="SAM" id="Phobius"/>
    </source>
</evidence>
<dbReference type="PROSITE" id="PS50297">
    <property type="entry name" value="ANK_REP_REGION"/>
    <property type="match status" value="4"/>
</dbReference>
<dbReference type="EMBL" id="JADFTT010000345">
    <property type="protein sequence ID" value="KAG5762856.1"/>
    <property type="molecule type" value="Genomic_DNA"/>
</dbReference>
<keyword evidence="5" id="KW-0812">Transmembrane</keyword>
<comment type="caution">
    <text evidence="6">The sequence shown here is derived from an EMBL/GenBank/DDBJ whole genome shotgun (WGS) entry which is preliminary data.</text>
</comment>
<dbReference type="InterPro" id="IPR002110">
    <property type="entry name" value="Ankyrin_rpt"/>
</dbReference>
<reference evidence="6" key="1">
    <citation type="journal article" date="2020" name="bioRxiv">
        <title>Historical genomics reveals the evolutionary mechanisms behind multiple outbreaks of the host-specific coffee wilt pathogen Fusarium xylarioides.</title>
        <authorList>
            <person name="Peck D."/>
            <person name="Nowell R.W."/>
            <person name="Flood J."/>
            <person name="Ryan M.J."/>
            <person name="Barraclough T.G."/>
        </authorList>
    </citation>
    <scope>NUCLEOTIDE SEQUENCE</scope>
    <source>
        <strain evidence="6">IMI 127659i</strain>
    </source>
</reference>
<keyword evidence="1" id="KW-0677">Repeat</keyword>
<feature type="region of interest" description="Disordered" evidence="4">
    <location>
        <begin position="854"/>
        <end position="873"/>
    </location>
</feature>
<name>A0A9P7HNP8_9HYPO</name>
<dbReference type="PROSITE" id="PS50088">
    <property type="entry name" value="ANK_REPEAT"/>
    <property type="match status" value="4"/>
</dbReference>
<keyword evidence="5" id="KW-1133">Transmembrane helix</keyword>
<feature type="repeat" description="ANK" evidence="3">
    <location>
        <begin position="96"/>
        <end position="121"/>
    </location>
</feature>
<evidence type="ECO:0000256" key="3">
    <source>
        <dbReference type="PROSITE-ProRule" id="PRU00023"/>
    </source>
</evidence>
<dbReference type="PRINTS" id="PR01415">
    <property type="entry name" value="ANKYRIN"/>
</dbReference>
<dbReference type="PANTHER" id="PTHR24126">
    <property type="entry name" value="ANKYRIN REPEAT, PH AND SEC7 DOMAIN CONTAINING PROTEIN SECG-RELATED"/>
    <property type="match status" value="1"/>
</dbReference>
<evidence type="ECO:0000313" key="7">
    <source>
        <dbReference type="Proteomes" id="UP000750502"/>
    </source>
</evidence>
<dbReference type="Gene3D" id="1.25.40.20">
    <property type="entry name" value="Ankyrin repeat-containing domain"/>
    <property type="match status" value="2"/>
</dbReference>
<feature type="region of interest" description="Disordered" evidence="4">
    <location>
        <begin position="1"/>
        <end position="53"/>
    </location>
</feature>
<gene>
    <name evidence="6" type="ORF">H9Q72_009030</name>
</gene>
<keyword evidence="2 3" id="KW-0040">ANK repeat</keyword>
<feature type="repeat" description="ANK" evidence="3">
    <location>
        <begin position="197"/>
        <end position="229"/>
    </location>
</feature>
<proteinExistence type="predicted"/>
<evidence type="ECO:0000256" key="4">
    <source>
        <dbReference type="SAM" id="MobiDB-lite"/>
    </source>
</evidence>
<keyword evidence="5" id="KW-0472">Membrane</keyword>
<organism evidence="6 7">
    <name type="scientific">Fusarium xylarioides</name>
    <dbReference type="NCBI Taxonomy" id="221167"/>
    <lineage>
        <taxon>Eukaryota</taxon>
        <taxon>Fungi</taxon>
        <taxon>Dikarya</taxon>
        <taxon>Ascomycota</taxon>
        <taxon>Pezizomycotina</taxon>
        <taxon>Sordariomycetes</taxon>
        <taxon>Hypocreomycetidae</taxon>
        <taxon>Hypocreales</taxon>
        <taxon>Nectriaceae</taxon>
        <taxon>Fusarium</taxon>
        <taxon>Fusarium fujikuroi species complex</taxon>
    </lineage>
</organism>
<dbReference type="SUPFAM" id="SSF48403">
    <property type="entry name" value="Ankyrin repeat"/>
    <property type="match status" value="1"/>
</dbReference>
<dbReference type="Proteomes" id="UP000750502">
    <property type="component" value="Unassembled WGS sequence"/>
</dbReference>
<feature type="compositionally biased region" description="Basic and acidic residues" evidence="4">
    <location>
        <begin position="477"/>
        <end position="487"/>
    </location>
</feature>
<feature type="transmembrane region" description="Helical" evidence="5">
    <location>
        <begin position="1013"/>
        <end position="1036"/>
    </location>
</feature>
<feature type="repeat" description="ANK" evidence="3">
    <location>
        <begin position="272"/>
        <end position="304"/>
    </location>
</feature>
<dbReference type="InterPro" id="IPR036770">
    <property type="entry name" value="Ankyrin_rpt-contain_sf"/>
</dbReference>
<evidence type="ECO:0000313" key="6">
    <source>
        <dbReference type="EMBL" id="KAG5762856.1"/>
    </source>
</evidence>
<feature type="repeat" description="ANK" evidence="3">
    <location>
        <begin position="130"/>
        <end position="162"/>
    </location>
</feature>
<protein>
    <recommendedName>
        <fullName evidence="8">Ankyrin repeat protein</fullName>
    </recommendedName>
</protein>
<dbReference type="SMART" id="SM00248">
    <property type="entry name" value="ANK"/>
    <property type="match status" value="7"/>
</dbReference>
<feature type="region of interest" description="Disordered" evidence="4">
    <location>
        <begin position="464"/>
        <end position="487"/>
    </location>
</feature>
<dbReference type="Pfam" id="PF00023">
    <property type="entry name" value="Ank"/>
    <property type="match status" value="1"/>
</dbReference>
<sequence>MSQHVPPHGDVAAGQEETQRQATGTPVSEERHTRTRSPINNGHEDNGAGNLNNGGGSNALFKLLEKATDDINAMRDLNPKWNNLKDMVNIHCSDDENKTPLHLAAQKGFRSVVKKLLDEGAADVSVGDEDGWTPLHFACSEGHTEVIDELLSHDADPRLTDSFGKNPLHLASRDGQEAAFNVIFKKYPELLGKTTKAGITPLHFAILYSNEKIVDICLKEGAALDVKDNDGWTPLMTAVVFKNKDTMDKLIQLLKKGVESELSTHLDAPDNDGRTPLMVACEMGWSEAVEDLGSAGASYEALDYRGRTALHYAVESGKIPTIKTAIEKSDPRLLLETDVTGRSAFEDFDFNQASNQQSQLDSIASLFSERAFSASTPRGALEWAAKGSKRGKIFRMLVNRLATEHVVDDIDAENLSVFELAVHSRLPWVLWIVIDNFPATTEALGQVEKAQELAEKLLPSERKSKKSKKLIPTEPRAVQDKRKPDKEDTVLQDMQNYLKDFIVAETYRRSLFKPLKPREGLEEVLPRFKATITQFLAGGIEGETKWIKQSRSVQDVIHDEDLGSIAKETMHRWFTDPKTKDDTKITTQLKWIHLPIIWMEDLLNKFFDERLLPPWERNSIASFLRSSWVQVPDRTSDSRFMRPLYVAKQSDGTGVSEKVDTSLIPGDENVASRKTKIKVMQRQNESTLSTISAAYMPYFSFSKYTNGQITGVPKERELYDKLLQAYKDDALHQSATLDESYYHFGSDPASKDDQDDRNRTQIVTKYLKGETGESKNAFTLIRVKQLWVWTILDEWVVTATSHAVDEVQEDDLPRDFLNHPVVREQIAEASSQPKFAARIATLIANYCVDAYERKRTSEKPNSDSSSSNSHDGEKLTRSIRQIFSDSVNIIARTEKILFQESHKLTGLRKKDNADKLQTVLEGASNLACEIKDLRDELNILRSIVNSQETVQKEMAGNPETSVGITGLYYRKDIEEMENVAKRTQESVDTILSLAETEIANDQARQATKQGRTMMVFTVITIVFVAAALLPFVPVCIE</sequence>
<keyword evidence="7" id="KW-1185">Reference proteome</keyword>
<dbReference type="OrthoDB" id="341259at2759"/>